<dbReference type="RefSeq" id="WP_005936078.1">
    <property type="nucleotide sequence ID" value="NZ_KB890364.1"/>
</dbReference>
<comment type="caution">
    <text evidence="1">The sequence shown here is derived from an EMBL/GenBank/DDBJ whole genome shotgun (WGS) entry which is preliminary data.</text>
</comment>
<accession>U6RQJ1</accession>
<dbReference type="Proteomes" id="UP000017831">
    <property type="component" value="Unassembled WGS sequence"/>
</dbReference>
<dbReference type="EMBL" id="AQHY01000004">
    <property type="protein sequence ID" value="EOA58312.1"/>
    <property type="molecule type" value="Genomic_DNA"/>
</dbReference>
<dbReference type="OrthoDB" id="1068481at2"/>
<protein>
    <submittedName>
        <fullName evidence="1">Uncharacterized protein</fullName>
    </submittedName>
</protein>
<dbReference type="AlphaFoldDB" id="U6RQJ1"/>
<evidence type="ECO:0000313" key="1">
    <source>
        <dbReference type="EMBL" id="EOA58312.1"/>
    </source>
</evidence>
<dbReference type="HOGENOM" id="CLU_143992_0_0_10"/>
<keyword evidence="2" id="KW-1185">Reference proteome</keyword>
<dbReference type="eggNOG" id="ENOG5032TZ2">
    <property type="taxonomic scope" value="Bacteria"/>
</dbReference>
<reference evidence="1 2" key="1">
    <citation type="submission" date="2013-04" db="EMBL/GenBank/DDBJ databases">
        <title>The Genome Sequence of Bacteroides massiliensis DSM 17679.</title>
        <authorList>
            <consortium name="The Broad Institute Genomics Platform"/>
            <person name="Earl A."/>
            <person name="Ward D."/>
            <person name="Feldgarden M."/>
            <person name="Gevers D."/>
            <person name="Martens E."/>
            <person name="Fenner L."/>
            <person name="Roux V."/>
            <person name="Mallet M.N."/>
            <person name="Raoult D."/>
            <person name="Walker B."/>
            <person name="Young S."/>
            <person name="Zeng Q."/>
            <person name="Gargeya S."/>
            <person name="Fitzgerald M."/>
            <person name="Haas B."/>
            <person name="Abouelleil A."/>
            <person name="Allen A.W."/>
            <person name="Alvarado L."/>
            <person name="Arachchi H.M."/>
            <person name="Berlin A.M."/>
            <person name="Chapman S.B."/>
            <person name="Gainer-Dewar J."/>
            <person name="Goldberg J."/>
            <person name="Griggs A."/>
            <person name="Gujja S."/>
            <person name="Hansen M."/>
            <person name="Howarth C."/>
            <person name="Imamovic A."/>
            <person name="Ireland A."/>
            <person name="Larimer J."/>
            <person name="McCowan C."/>
            <person name="Murphy C."/>
            <person name="Pearson M."/>
            <person name="Poon T.W."/>
            <person name="Priest M."/>
            <person name="Roberts A."/>
            <person name="Saif S."/>
            <person name="Shea T."/>
            <person name="Sisk P."/>
            <person name="Sykes S."/>
            <person name="Wortman J."/>
            <person name="Nusbaum C."/>
            <person name="Birren B."/>
        </authorList>
    </citation>
    <scope>NUCLEOTIDE SEQUENCE [LARGE SCALE GENOMIC DNA]</scope>
    <source>
        <strain evidence="2">B84634 / Timone 84634 / DSM 17679 / JCM 13223</strain>
    </source>
</reference>
<organism evidence="1 2">
    <name type="scientific">Phocaeicola massiliensis B84634 = Timone 84634 = DSM 17679 = JCM 13223</name>
    <dbReference type="NCBI Taxonomy" id="1121098"/>
    <lineage>
        <taxon>Bacteria</taxon>
        <taxon>Pseudomonadati</taxon>
        <taxon>Bacteroidota</taxon>
        <taxon>Bacteroidia</taxon>
        <taxon>Bacteroidales</taxon>
        <taxon>Bacteroidaceae</taxon>
        <taxon>Phocaeicola</taxon>
    </lineage>
</organism>
<proteinExistence type="predicted"/>
<dbReference type="PATRIC" id="fig|1121098.3.peg.278"/>
<dbReference type="STRING" id="1121098.HMPREF1534_00278"/>
<name>U6RQJ1_9BACT</name>
<evidence type="ECO:0000313" key="2">
    <source>
        <dbReference type="Proteomes" id="UP000017831"/>
    </source>
</evidence>
<dbReference type="GeneID" id="60063642"/>
<sequence length="150" mass="17160">MEDMTGYMTINGKDAWTDYGAYLCEVSATEHVNMDELRKMPKMKPYTAVSFRERNGEQLPDVLPVPCFEAIDRTLQFMVTGDTEASLESRYSALLTALKSGWLVFGLKGMRDYRMHLSEPQVPAWYPRPTAQGKYACIFKAKFREPEPSI</sequence>
<gene>
    <name evidence="1" type="ORF">HMPREF1534_00278</name>
</gene>